<name>A0A6J7ZYR6_MYTCO</name>
<dbReference type="Gene3D" id="3.40.1310.20">
    <property type="match status" value="1"/>
</dbReference>
<accession>A0A6J7ZYR6</accession>
<gene>
    <name evidence="1" type="ORF">MCOR_1382</name>
</gene>
<dbReference type="EMBL" id="CACVKT020000270">
    <property type="protein sequence ID" value="CAC5357918.1"/>
    <property type="molecule type" value="Genomic_DNA"/>
</dbReference>
<sequence>MADPDKIQQQYDTMYSTFQAMGLNPKGDNPEDLDKWIQDYISHQKEYKPLENVLLSPPPITAPKTETGAVLKVAPKQTVTMSSYPPKNNMVKKDMSDEAHYEAAKCTALENEKYCSKEGDFIKDGTIIIHGKKKVDMIIKCVEQTLDKVPVREILKEHAYESGYIGAELKPWQHTVVDELKVQHSRKILFIVDEEERQGKSFLTYNLKDAVSFEIGKSSDIKYVYKGEDIVTFDLMRISQDHINYKIIELLKKEYKI</sequence>
<dbReference type="AlphaFoldDB" id="A0A6J7ZYR6"/>
<keyword evidence="2" id="KW-1185">Reference proteome</keyword>
<evidence type="ECO:0000313" key="1">
    <source>
        <dbReference type="EMBL" id="CAC5357918.1"/>
    </source>
</evidence>
<proteinExistence type="predicted"/>
<dbReference type="Proteomes" id="UP000507470">
    <property type="component" value="Unassembled WGS sequence"/>
</dbReference>
<reference evidence="1 2" key="1">
    <citation type="submission" date="2020-06" db="EMBL/GenBank/DDBJ databases">
        <authorList>
            <person name="Li R."/>
            <person name="Bekaert M."/>
        </authorList>
    </citation>
    <scope>NUCLEOTIDE SEQUENCE [LARGE SCALE GENOMIC DNA]</scope>
    <source>
        <strain evidence="2">wild</strain>
    </source>
</reference>
<protein>
    <submittedName>
        <fullName evidence="1">Uncharacterized protein</fullName>
    </submittedName>
</protein>
<organism evidence="1 2">
    <name type="scientific">Mytilus coruscus</name>
    <name type="common">Sea mussel</name>
    <dbReference type="NCBI Taxonomy" id="42192"/>
    <lineage>
        <taxon>Eukaryota</taxon>
        <taxon>Metazoa</taxon>
        <taxon>Spiralia</taxon>
        <taxon>Lophotrochozoa</taxon>
        <taxon>Mollusca</taxon>
        <taxon>Bivalvia</taxon>
        <taxon>Autobranchia</taxon>
        <taxon>Pteriomorphia</taxon>
        <taxon>Mytilida</taxon>
        <taxon>Mytiloidea</taxon>
        <taxon>Mytilidae</taxon>
        <taxon>Mytilinae</taxon>
        <taxon>Mytilus</taxon>
    </lineage>
</organism>
<evidence type="ECO:0000313" key="2">
    <source>
        <dbReference type="Proteomes" id="UP000507470"/>
    </source>
</evidence>